<dbReference type="AlphaFoldDB" id="A0A699HDN7"/>
<accession>A0A699HDN7</accession>
<sequence length="326" mass="36613">MDRLGEFFSHLLCIIKWARLRMPQRICNTEALGLSNAKVFPVGHKLMIVIVDKVDESIRCWWGRKWIVVVDWCDLKSVSECVFGGPSITPLLLPEDISVFSETYSSYQEAGVKIQTALLLTIAVPLLSVAIMSSTPDGYVFTGGSGDEDANGLDTCNWCKRFLEINSLLLSISLGHQLSLVFQNITVLIKFNFVNPLESYNHDTVWLRVIQAPQGISCKLFSGGYQSRWVANDIMERVILALFIEMMKYLRYVDEGILAELSGTYTVGAGETRLSTREGSRRQKNRSDSCTEMHMSHWLSHLIKLNVNGFHKSSGSFVVDSITFPA</sequence>
<evidence type="ECO:0000313" key="1">
    <source>
        <dbReference type="EMBL" id="GEX54073.1"/>
    </source>
</evidence>
<organism evidence="1">
    <name type="scientific">Tanacetum cinerariifolium</name>
    <name type="common">Dalmatian daisy</name>
    <name type="synonym">Chrysanthemum cinerariifolium</name>
    <dbReference type="NCBI Taxonomy" id="118510"/>
    <lineage>
        <taxon>Eukaryota</taxon>
        <taxon>Viridiplantae</taxon>
        <taxon>Streptophyta</taxon>
        <taxon>Embryophyta</taxon>
        <taxon>Tracheophyta</taxon>
        <taxon>Spermatophyta</taxon>
        <taxon>Magnoliopsida</taxon>
        <taxon>eudicotyledons</taxon>
        <taxon>Gunneridae</taxon>
        <taxon>Pentapetalae</taxon>
        <taxon>asterids</taxon>
        <taxon>campanulids</taxon>
        <taxon>Asterales</taxon>
        <taxon>Asteraceae</taxon>
        <taxon>Asteroideae</taxon>
        <taxon>Anthemideae</taxon>
        <taxon>Anthemidinae</taxon>
        <taxon>Tanacetum</taxon>
    </lineage>
</organism>
<reference evidence="1" key="1">
    <citation type="journal article" date="2019" name="Sci. Rep.">
        <title>Draft genome of Tanacetum cinerariifolium, the natural source of mosquito coil.</title>
        <authorList>
            <person name="Yamashiro T."/>
            <person name="Shiraishi A."/>
            <person name="Satake H."/>
            <person name="Nakayama K."/>
        </authorList>
    </citation>
    <scope>NUCLEOTIDE SEQUENCE</scope>
</reference>
<proteinExistence type="predicted"/>
<comment type="caution">
    <text evidence="1">The sequence shown here is derived from an EMBL/GenBank/DDBJ whole genome shotgun (WGS) entry which is preliminary data.</text>
</comment>
<name>A0A699HDN7_TANCI</name>
<gene>
    <name evidence="1" type="ORF">Tci_326048</name>
</gene>
<protein>
    <submittedName>
        <fullName evidence="1">Uncharacterized protein</fullName>
    </submittedName>
</protein>
<dbReference type="EMBL" id="BKCJ010114426">
    <property type="protein sequence ID" value="GEX54073.1"/>
    <property type="molecule type" value="Genomic_DNA"/>
</dbReference>